<dbReference type="PANTHER" id="PTHR35499:SF4">
    <property type="entry name" value="ALC-INTERACTING PROTEIN 1"/>
    <property type="match status" value="1"/>
</dbReference>
<comment type="caution">
    <text evidence="2">The sequence shown here is derived from an EMBL/GenBank/DDBJ whole genome shotgun (WGS) entry which is preliminary data.</text>
</comment>
<reference evidence="2 3" key="1">
    <citation type="journal article" date="2021" name="Comput. Struct. Biotechnol. J.">
        <title>De novo genome assembly of the potent medicinal plant Rehmannia glutinosa using nanopore technology.</title>
        <authorList>
            <person name="Ma L."/>
            <person name="Dong C."/>
            <person name="Song C."/>
            <person name="Wang X."/>
            <person name="Zheng X."/>
            <person name="Niu Y."/>
            <person name="Chen S."/>
            <person name="Feng W."/>
        </authorList>
    </citation>
    <scope>NUCLEOTIDE SEQUENCE [LARGE SCALE GENOMIC DNA]</scope>
    <source>
        <strain evidence="2">DH-2019</strain>
    </source>
</reference>
<dbReference type="Proteomes" id="UP001318860">
    <property type="component" value="Unassembled WGS sequence"/>
</dbReference>
<proteinExistence type="predicted"/>
<sequence>MAANSADASSSTKCYTAVLRRLLCSGSFPTHPSDQFADSNIEKIGAEKCLKPDENAKQSAKSNPGVVARLMGLDSFPNTPLGPKDKTLGSYFRSREVREITKGKKEMKLKNKESCYYKRMVEIICRLTEEGLEENWMHEVVLKFDDFEEICQLFGQEILEVLVKQFVDELVGLTFWDKGVNKYRL</sequence>
<name>A0ABR0UTE6_REHGL</name>
<keyword evidence="3" id="KW-1185">Reference proteome</keyword>
<dbReference type="PANTHER" id="PTHR35499">
    <property type="entry name" value="OS05G0128300 PROTEIN"/>
    <property type="match status" value="1"/>
</dbReference>
<protein>
    <recommendedName>
        <fullName evidence="1">DUF3741 domain-containing protein</fullName>
    </recommendedName>
</protein>
<gene>
    <name evidence="2" type="ORF">DH2020_040286</name>
</gene>
<evidence type="ECO:0000313" key="3">
    <source>
        <dbReference type="Proteomes" id="UP001318860"/>
    </source>
</evidence>
<organism evidence="2 3">
    <name type="scientific">Rehmannia glutinosa</name>
    <name type="common">Chinese foxglove</name>
    <dbReference type="NCBI Taxonomy" id="99300"/>
    <lineage>
        <taxon>Eukaryota</taxon>
        <taxon>Viridiplantae</taxon>
        <taxon>Streptophyta</taxon>
        <taxon>Embryophyta</taxon>
        <taxon>Tracheophyta</taxon>
        <taxon>Spermatophyta</taxon>
        <taxon>Magnoliopsida</taxon>
        <taxon>eudicotyledons</taxon>
        <taxon>Gunneridae</taxon>
        <taxon>Pentapetalae</taxon>
        <taxon>asterids</taxon>
        <taxon>lamiids</taxon>
        <taxon>Lamiales</taxon>
        <taxon>Orobanchaceae</taxon>
        <taxon>Rehmannieae</taxon>
        <taxon>Rehmannia</taxon>
    </lineage>
</organism>
<dbReference type="Pfam" id="PF14383">
    <property type="entry name" value="VARLMGL"/>
    <property type="match status" value="1"/>
</dbReference>
<dbReference type="InterPro" id="IPR032795">
    <property type="entry name" value="DUF3741-assoc"/>
</dbReference>
<evidence type="ECO:0000313" key="2">
    <source>
        <dbReference type="EMBL" id="KAK6125978.1"/>
    </source>
</evidence>
<accession>A0ABR0UTE6</accession>
<dbReference type="EMBL" id="JABTTQ020002066">
    <property type="protein sequence ID" value="KAK6125978.1"/>
    <property type="molecule type" value="Genomic_DNA"/>
</dbReference>
<feature type="domain" description="DUF3741" evidence="1">
    <location>
        <begin position="64"/>
        <end position="78"/>
    </location>
</feature>
<evidence type="ECO:0000259" key="1">
    <source>
        <dbReference type="Pfam" id="PF14383"/>
    </source>
</evidence>